<feature type="signal peptide" evidence="2">
    <location>
        <begin position="1"/>
        <end position="25"/>
    </location>
</feature>
<keyword evidence="2" id="KW-0732">Signal</keyword>
<evidence type="ECO:0008006" key="5">
    <source>
        <dbReference type="Google" id="ProtNLM"/>
    </source>
</evidence>
<keyword evidence="4" id="KW-1185">Reference proteome</keyword>
<organism evidence="3 4">
    <name type="scientific">Sphingopyxis soli</name>
    <dbReference type="NCBI Taxonomy" id="592051"/>
    <lineage>
        <taxon>Bacteria</taxon>
        <taxon>Pseudomonadati</taxon>
        <taxon>Pseudomonadota</taxon>
        <taxon>Alphaproteobacteria</taxon>
        <taxon>Sphingomonadales</taxon>
        <taxon>Sphingomonadaceae</taxon>
        <taxon>Sphingopyxis</taxon>
    </lineage>
</organism>
<feature type="region of interest" description="Disordered" evidence="1">
    <location>
        <begin position="28"/>
        <end position="53"/>
    </location>
</feature>
<reference evidence="3 4" key="1">
    <citation type="journal article" date="2019" name="Int. J. Syst. Evol. Microbiol.">
        <title>The Global Catalogue of Microorganisms (GCM) 10K type strain sequencing project: providing services to taxonomists for standard genome sequencing and annotation.</title>
        <authorList>
            <consortium name="The Broad Institute Genomics Platform"/>
            <consortium name="The Broad Institute Genome Sequencing Center for Infectious Disease"/>
            <person name="Wu L."/>
            <person name="Ma J."/>
        </authorList>
    </citation>
    <scope>NUCLEOTIDE SEQUENCE [LARGE SCALE GENOMIC DNA]</scope>
    <source>
        <strain evidence="3 4">JCM 15910</strain>
    </source>
</reference>
<evidence type="ECO:0000256" key="1">
    <source>
        <dbReference type="SAM" id="MobiDB-lite"/>
    </source>
</evidence>
<evidence type="ECO:0000313" key="3">
    <source>
        <dbReference type="EMBL" id="GAA0863185.1"/>
    </source>
</evidence>
<dbReference type="Proteomes" id="UP001500738">
    <property type="component" value="Unassembled WGS sequence"/>
</dbReference>
<dbReference type="PROSITE" id="PS51257">
    <property type="entry name" value="PROKAR_LIPOPROTEIN"/>
    <property type="match status" value="1"/>
</dbReference>
<dbReference type="InterPro" id="IPR032609">
    <property type="entry name" value="DUF4893"/>
</dbReference>
<dbReference type="Pfam" id="PF16233">
    <property type="entry name" value="DUF4893"/>
    <property type="match status" value="1"/>
</dbReference>
<feature type="compositionally biased region" description="Low complexity" evidence="1">
    <location>
        <begin position="28"/>
        <end position="44"/>
    </location>
</feature>
<dbReference type="RefSeq" id="WP_215353029.1">
    <property type="nucleotide sequence ID" value="NZ_BAAAFE010000005.1"/>
</dbReference>
<proteinExistence type="predicted"/>
<sequence>MGGRIPKFSMLCAGALGLGACTTIAAQPPSEADAPTPAPAAETAGTWRATATDRDRERVRNWYSSWTAALADARAKGYGASIDREGVLLQPRAALPNPHLPPGDYRCRTVKVGTQGRGTIGYIAYDWFRCRVAPEQGLTSMTKLTGSQRPVGLVFPDNLTRQVFLGTLVLGDESMAVSYGSDRMRDMAGLVERIGDNRWRLVLPSPAYESLLDVIELVPAN</sequence>
<accession>A0ABN1M1V6</accession>
<evidence type="ECO:0000256" key="2">
    <source>
        <dbReference type="SAM" id="SignalP"/>
    </source>
</evidence>
<gene>
    <name evidence="3" type="ORF">GCM10009115_12810</name>
</gene>
<comment type="caution">
    <text evidence="3">The sequence shown here is derived from an EMBL/GenBank/DDBJ whole genome shotgun (WGS) entry which is preliminary data.</text>
</comment>
<evidence type="ECO:0000313" key="4">
    <source>
        <dbReference type="Proteomes" id="UP001500738"/>
    </source>
</evidence>
<name>A0ABN1M1V6_9SPHN</name>
<dbReference type="EMBL" id="BAAAFE010000005">
    <property type="protein sequence ID" value="GAA0863185.1"/>
    <property type="molecule type" value="Genomic_DNA"/>
</dbReference>
<feature type="chain" id="PRO_5046182177" description="DUF4893 domain-containing protein" evidence="2">
    <location>
        <begin position="26"/>
        <end position="221"/>
    </location>
</feature>
<protein>
    <recommendedName>
        <fullName evidence="5">DUF4893 domain-containing protein</fullName>
    </recommendedName>
</protein>